<organism evidence="1 2">
    <name type="scientific">Actinoplanes sichuanensis</name>
    <dbReference type="NCBI Taxonomy" id="512349"/>
    <lineage>
        <taxon>Bacteria</taxon>
        <taxon>Bacillati</taxon>
        <taxon>Actinomycetota</taxon>
        <taxon>Actinomycetes</taxon>
        <taxon>Micromonosporales</taxon>
        <taxon>Micromonosporaceae</taxon>
        <taxon>Actinoplanes</taxon>
    </lineage>
</organism>
<accession>A0ABW4AR09</accession>
<dbReference type="RefSeq" id="WP_317791851.1">
    <property type="nucleotide sequence ID" value="NZ_AP028461.1"/>
</dbReference>
<proteinExistence type="predicted"/>
<keyword evidence="2" id="KW-1185">Reference proteome</keyword>
<name>A0ABW4AR09_9ACTN</name>
<reference evidence="2" key="1">
    <citation type="journal article" date="2019" name="Int. J. Syst. Evol. Microbiol.">
        <title>The Global Catalogue of Microorganisms (GCM) 10K type strain sequencing project: providing services to taxonomists for standard genome sequencing and annotation.</title>
        <authorList>
            <consortium name="The Broad Institute Genomics Platform"/>
            <consortium name="The Broad Institute Genome Sequencing Center for Infectious Disease"/>
            <person name="Wu L."/>
            <person name="Ma J."/>
        </authorList>
    </citation>
    <scope>NUCLEOTIDE SEQUENCE [LARGE SCALE GENOMIC DNA]</scope>
    <source>
        <strain evidence="2">CCM 7526</strain>
    </source>
</reference>
<comment type="caution">
    <text evidence="1">The sequence shown here is derived from an EMBL/GenBank/DDBJ whole genome shotgun (WGS) entry which is preliminary data.</text>
</comment>
<sequence>MWDGEVDLGERLRTLSVTATSSDGAIRATVTGDNRLSLRLQPGTYQWYDERGMVRQLSSLGTTTWVAWTRQRDELIRLASGRSRIEAEQSRQQHADLGQQRFAEDLRRLECEGWSTGRSVRIGLTGATRWQVEIADGTLRDRSEQEFIAEVGSAFDALIGDRTAKLALLRAEHFDIGVPASWIRRVQDSS</sequence>
<evidence type="ECO:0000313" key="2">
    <source>
        <dbReference type="Proteomes" id="UP001597183"/>
    </source>
</evidence>
<protein>
    <submittedName>
        <fullName evidence="1">Uncharacterized protein</fullName>
    </submittedName>
</protein>
<evidence type="ECO:0000313" key="1">
    <source>
        <dbReference type="EMBL" id="MFD1373312.1"/>
    </source>
</evidence>
<dbReference type="EMBL" id="JBHTMK010000065">
    <property type="protein sequence ID" value="MFD1373312.1"/>
    <property type="molecule type" value="Genomic_DNA"/>
</dbReference>
<gene>
    <name evidence="1" type="ORF">ACFQ5G_48955</name>
</gene>
<dbReference type="Proteomes" id="UP001597183">
    <property type="component" value="Unassembled WGS sequence"/>
</dbReference>